<gene>
    <name evidence="2" type="ORF">METZ01_LOCUS400977</name>
</gene>
<proteinExistence type="predicted"/>
<keyword evidence="1" id="KW-1133">Transmembrane helix</keyword>
<evidence type="ECO:0000256" key="1">
    <source>
        <dbReference type="SAM" id="Phobius"/>
    </source>
</evidence>
<reference evidence="2" key="1">
    <citation type="submission" date="2018-05" db="EMBL/GenBank/DDBJ databases">
        <authorList>
            <person name="Lanie J.A."/>
            <person name="Ng W.-L."/>
            <person name="Kazmierczak K.M."/>
            <person name="Andrzejewski T.M."/>
            <person name="Davidsen T.M."/>
            <person name="Wayne K.J."/>
            <person name="Tettelin H."/>
            <person name="Glass J.I."/>
            <person name="Rusch D."/>
            <person name="Podicherti R."/>
            <person name="Tsui H.-C.T."/>
            <person name="Winkler M.E."/>
        </authorList>
    </citation>
    <scope>NUCLEOTIDE SEQUENCE</scope>
</reference>
<keyword evidence="1" id="KW-0812">Transmembrane</keyword>
<feature type="non-terminal residue" evidence="2">
    <location>
        <position position="23"/>
    </location>
</feature>
<accession>A0A382VNQ1</accession>
<name>A0A382VNQ1_9ZZZZ</name>
<organism evidence="2">
    <name type="scientific">marine metagenome</name>
    <dbReference type="NCBI Taxonomy" id="408172"/>
    <lineage>
        <taxon>unclassified sequences</taxon>
        <taxon>metagenomes</taxon>
        <taxon>ecological metagenomes</taxon>
    </lineage>
</organism>
<protein>
    <submittedName>
        <fullName evidence="2">Uncharacterized protein</fullName>
    </submittedName>
</protein>
<dbReference type="EMBL" id="UINC01153415">
    <property type="protein sequence ID" value="SVD48123.1"/>
    <property type="molecule type" value="Genomic_DNA"/>
</dbReference>
<sequence length="23" mass="2584">MSHSVLSILNFTYILSLVFWVGG</sequence>
<evidence type="ECO:0000313" key="2">
    <source>
        <dbReference type="EMBL" id="SVD48123.1"/>
    </source>
</evidence>
<dbReference type="AlphaFoldDB" id="A0A382VNQ1"/>
<feature type="transmembrane region" description="Helical" evidence="1">
    <location>
        <begin position="6"/>
        <end position="22"/>
    </location>
</feature>
<keyword evidence="1" id="KW-0472">Membrane</keyword>